<organism evidence="5 8">
    <name type="scientific">Haloechinothrix alba</name>
    <dbReference type="NCBI Taxonomy" id="664784"/>
    <lineage>
        <taxon>Bacteria</taxon>
        <taxon>Bacillati</taxon>
        <taxon>Actinomycetota</taxon>
        <taxon>Actinomycetes</taxon>
        <taxon>Pseudonocardiales</taxon>
        <taxon>Pseudonocardiaceae</taxon>
        <taxon>Haloechinothrix</taxon>
    </lineage>
</organism>
<dbReference type="EMBL" id="FZNW01000054">
    <property type="protein sequence ID" value="SNR98062.1"/>
    <property type="molecule type" value="Genomic_DNA"/>
</dbReference>
<evidence type="ECO:0000313" key="4">
    <source>
        <dbReference type="EMBL" id="SNR71543.1"/>
    </source>
</evidence>
<gene>
    <name evidence="2" type="ORF">SAMN06265360_101325</name>
    <name evidence="3" type="ORF">SAMN06265360_1121</name>
    <name evidence="4" type="ORF">SAMN06265360_115142</name>
    <name evidence="5" type="ORF">SAMN06265360_13218</name>
    <name evidence="6" type="ORF">SAMN06265360_1489</name>
    <name evidence="7" type="ORF">SAMN06265360_1546</name>
</gene>
<evidence type="ECO:0000313" key="2">
    <source>
        <dbReference type="EMBL" id="SNR29238.1"/>
    </source>
</evidence>
<feature type="non-terminal residue" evidence="5">
    <location>
        <position position="1"/>
    </location>
</feature>
<evidence type="ECO:0000313" key="6">
    <source>
        <dbReference type="EMBL" id="SNR96769.1"/>
    </source>
</evidence>
<protein>
    <submittedName>
        <fullName evidence="5">Uncharacterized protein</fullName>
    </submittedName>
</protein>
<evidence type="ECO:0000313" key="5">
    <source>
        <dbReference type="EMBL" id="SNR91615.1"/>
    </source>
</evidence>
<dbReference type="EMBL" id="FZNW01000048">
    <property type="protein sequence ID" value="SNR96769.1"/>
    <property type="molecule type" value="Genomic_DNA"/>
</dbReference>
<evidence type="ECO:0000313" key="7">
    <source>
        <dbReference type="EMBL" id="SNR98062.1"/>
    </source>
</evidence>
<evidence type="ECO:0000313" key="3">
    <source>
        <dbReference type="EMBL" id="SNR61262.1"/>
    </source>
</evidence>
<evidence type="ECO:0000313" key="8">
    <source>
        <dbReference type="Proteomes" id="UP000198348"/>
    </source>
</evidence>
<evidence type="ECO:0000256" key="1">
    <source>
        <dbReference type="SAM" id="MobiDB-lite"/>
    </source>
</evidence>
<proteinExistence type="predicted"/>
<reference evidence="5 8" key="1">
    <citation type="submission" date="2017-06" db="EMBL/GenBank/DDBJ databases">
        <authorList>
            <person name="Kim H.J."/>
            <person name="Triplett B.A."/>
        </authorList>
    </citation>
    <scope>NUCLEOTIDE SEQUENCE [LARGE SCALE GENOMIC DNA]</scope>
    <source>
        <strain evidence="5 8">DSM 45207</strain>
    </source>
</reference>
<dbReference type="EMBL" id="FZNW01000015">
    <property type="protein sequence ID" value="SNR71543.1"/>
    <property type="molecule type" value="Genomic_DNA"/>
</dbReference>
<dbReference type="EMBL" id="FZNW01000001">
    <property type="protein sequence ID" value="SNR29238.1"/>
    <property type="molecule type" value="Genomic_DNA"/>
</dbReference>
<dbReference type="Proteomes" id="UP000198348">
    <property type="component" value="Unassembled WGS sequence"/>
</dbReference>
<name>A0A239A7K4_9PSEU</name>
<dbReference type="EMBL" id="FZNW01000032">
    <property type="protein sequence ID" value="SNR91615.1"/>
    <property type="molecule type" value="Genomic_DNA"/>
</dbReference>
<sequence>TAADPLPDDLQHALDAINTASQPTH</sequence>
<dbReference type="EMBL" id="FZNW01000012">
    <property type="protein sequence ID" value="SNR61262.1"/>
    <property type="molecule type" value="Genomic_DNA"/>
</dbReference>
<accession>A0A239A7K4</accession>
<feature type="region of interest" description="Disordered" evidence="1">
    <location>
        <begin position="1"/>
        <end position="25"/>
    </location>
</feature>
<keyword evidence="8" id="KW-1185">Reference proteome</keyword>
<dbReference type="AlphaFoldDB" id="A0A239A7K4"/>